<accession>A0A914C159</accession>
<dbReference type="Proteomes" id="UP000887540">
    <property type="component" value="Unplaced"/>
</dbReference>
<dbReference type="SMART" id="SM00360">
    <property type="entry name" value="RRM"/>
    <property type="match status" value="1"/>
</dbReference>
<dbReference type="AlphaFoldDB" id="A0A914C159"/>
<keyword evidence="4" id="KW-1185">Reference proteome</keyword>
<evidence type="ECO:0000313" key="4">
    <source>
        <dbReference type="Proteomes" id="UP000887540"/>
    </source>
</evidence>
<evidence type="ECO:0000256" key="1">
    <source>
        <dbReference type="ARBA" id="ARBA00022884"/>
    </source>
</evidence>
<name>A0A914C159_9BILA</name>
<evidence type="ECO:0000256" key="2">
    <source>
        <dbReference type="PROSITE-ProRule" id="PRU00176"/>
    </source>
</evidence>
<sequence>MSSNGYSVFVGNLPYRATEDDLGHYFSQAGNVNNVRIVYDRQTNRAKGFGFIEFSDEKSSQNAVNQLNGTEFQGRTLRVNLANQRQ</sequence>
<dbReference type="SUPFAM" id="SSF54928">
    <property type="entry name" value="RNA-binding domain, RBD"/>
    <property type="match status" value="1"/>
</dbReference>
<dbReference type="FunFam" id="3.30.70.330:FF:000748">
    <property type="entry name" value="RNA Binding Motif protein homolog"/>
    <property type="match status" value="1"/>
</dbReference>
<dbReference type="Gene3D" id="3.30.70.330">
    <property type="match status" value="1"/>
</dbReference>
<protein>
    <submittedName>
        <fullName evidence="5">RRM domain-containing protein</fullName>
    </submittedName>
</protein>
<proteinExistence type="predicted"/>
<evidence type="ECO:0000313" key="5">
    <source>
        <dbReference type="WBParaSite" id="ACRNAN_Path_1439.g5636.t1"/>
    </source>
</evidence>
<reference evidence="5" key="1">
    <citation type="submission" date="2022-11" db="UniProtKB">
        <authorList>
            <consortium name="WormBaseParasite"/>
        </authorList>
    </citation>
    <scope>IDENTIFICATION</scope>
</reference>
<dbReference type="WBParaSite" id="ACRNAN_Path_1439.g5636.t1">
    <property type="protein sequence ID" value="ACRNAN_Path_1439.g5636.t1"/>
    <property type="gene ID" value="ACRNAN_Path_1439.g5636"/>
</dbReference>
<feature type="domain" description="RRM" evidence="3">
    <location>
        <begin position="6"/>
        <end position="84"/>
    </location>
</feature>
<keyword evidence="1 2" id="KW-0694">RNA-binding</keyword>
<dbReference type="InterPro" id="IPR035979">
    <property type="entry name" value="RBD_domain_sf"/>
</dbReference>
<evidence type="ECO:0000259" key="3">
    <source>
        <dbReference type="PROSITE" id="PS50102"/>
    </source>
</evidence>
<dbReference type="Pfam" id="PF00076">
    <property type="entry name" value="RRM_1"/>
    <property type="match status" value="1"/>
</dbReference>
<dbReference type="PANTHER" id="PTHR48025">
    <property type="entry name" value="OS02G0815200 PROTEIN"/>
    <property type="match status" value="1"/>
</dbReference>
<dbReference type="PANTHER" id="PTHR48025:SF1">
    <property type="entry name" value="RRM DOMAIN-CONTAINING PROTEIN"/>
    <property type="match status" value="1"/>
</dbReference>
<dbReference type="GO" id="GO:0003729">
    <property type="term" value="F:mRNA binding"/>
    <property type="evidence" value="ECO:0007669"/>
    <property type="project" value="TreeGrafter"/>
</dbReference>
<organism evidence="4 5">
    <name type="scientific">Acrobeloides nanus</name>
    <dbReference type="NCBI Taxonomy" id="290746"/>
    <lineage>
        <taxon>Eukaryota</taxon>
        <taxon>Metazoa</taxon>
        <taxon>Ecdysozoa</taxon>
        <taxon>Nematoda</taxon>
        <taxon>Chromadorea</taxon>
        <taxon>Rhabditida</taxon>
        <taxon>Tylenchina</taxon>
        <taxon>Cephalobomorpha</taxon>
        <taxon>Cephaloboidea</taxon>
        <taxon>Cephalobidae</taxon>
        <taxon>Acrobeloides</taxon>
    </lineage>
</organism>
<dbReference type="InterPro" id="IPR050502">
    <property type="entry name" value="Euk_RNA-bind_prot"/>
</dbReference>
<dbReference type="InterPro" id="IPR012677">
    <property type="entry name" value="Nucleotide-bd_a/b_plait_sf"/>
</dbReference>
<dbReference type="PROSITE" id="PS50102">
    <property type="entry name" value="RRM"/>
    <property type="match status" value="1"/>
</dbReference>
<dbReference type="InterPro" id="IPR000504">
    <property type="entry name" value="RRM_dom"/>
</dbReference>